<protein>
    <submittedName>
        <fullName evidence="8">K Homology domain-containing protein</fullName>
    </submittedName>
</protein>
<dbReference type="CDD" id="cd00105">
    <property type="entry name" value="KH-I"/>
    <property type="match status" value="1"/>
</dbReference>
<sequence length="572" mass="62549">MEFNQDIFQLGIQGSKELTADSIDSNNSTKRSQYDDLNRSAKKSTDENMETGIGVIIELIDIPMDVVGLVIGKNGTQIKSIQGDTGCQVQMAGPSPHSPGYRQVTLQGAKHQIEHAKILINNVITNRFAGFEKNNNGYPSPPTSSHTGNFPSSEEVVSMNVLIPKENCGSLVGKGGETIKSLQRQLGVQLGLIQDTKEPTGPKPLQITGYPDKVTNAQNYIVENFVMKIAQNGRGDGEYLKNYNNATEKSIKIIVPRETVGRIIGKNGQAIKGIIQASGANVQFNLDEDQYGLERTVIIQGSPNQVKHAAKLVRDFCAEPQALFMHVPADKAGLIIGKAGQTVKQIMQESGAKVQLSKDDPRNPQERVFEITGDPQQVQHAIQLIKIKIGDFSPALQNMAAPQYGGGGNSGSLFPSTVNMASIQPYQNIFTQQLASYQTQPSCASIVQNTQPQTFTSYAPQLQQYLSQQTTAIQAQPITQTMDPFQTQTQQVQQANMQMGQAQSQPDYSAQWVKFYRDVGMHEQANLLEQKIKDHQAKFAGNNQVIGQNASHMNMSTQSQSIQGPNYNAIGQ</sequence>
<dbReference type="Proteomes" id="UP000887540">
    <property type="component" value="Unplaced"/>
</dbReference>
<evidence type="ECO:0000256" key="3">
    <source>
        <dbReference type="ARBA" id="ARBA00023242"/>
    </source>
</evidence>
<dbReference type="PANTHER" id="PTHR10288">
    <property type="entry name" value="KH DOMAIN CONTAINING RNA BINDING PROTEIN"/>
    <property type="match status" value="1"/>
</dbReference>
<keyword evidence="7" id="KW-1185">Reference proteome</keyword>
<dbReference type="InterPro" id="IPR036612">
    <property type="entry name" value="KH_dom_type_1_sf"/>
</dbReference>
<comment type="subcellular location">
    <subcellularLocation>
        <location evidence="1">Nucleus</location>
    </subcellularLocation>
</comment>
<dbReference type="InterPro" id="IPR015096">
    <property type="entry name" value="FUBP_C"/>
</dbReference>
<feature type="domain" description="K Homology" evidence="6">
    <location>
        <begin position="54"/>
        <end position="125"/>
    </location>
</feature>
<dbReference type="GO" id="GO:0005634">
    <property type="term" value="C:nucleus"/>
    <property type="evidence" value="ECO:0007669"/>
    <property type="project" value="UniProtKB-SubCell"/>
</dbReference>
<evidence type="ECO:0000256" key="5">
    <source>
        <dbReference type="SAM" id="MobiDB-lite"/>
    </source>
</evidence>
<reference evidence="8" key="1">
    <citation type="submission" date="2022-11" db="UniProtKB">
        <authorList>
            <consortium name="WormBaseParasite"/>
        </authorList>
    </citation>
    <scope>IDENTIFICATION</scope>
</reference>
<dbReference type="PROSITE" id="PS50084">
    <property type="entry name" value="KH_TYPE_1"/>
    <property type="match status" value="4"/>
</dbReference>
<name>A0A914C7L2_9BILA</name>
<dbReference type="GO" id="GO:0003723">
    <property type="term" value="F:RNA binding"/>
    <property type="evidence" value="ECO:0007669"/>
    <property type="project" value="UniProtKB-UniRule"/>
</dbReference>
<accession>A0A914C7L2</accession>
<feature type="domain" description="K Homology" evidence="6">
    <location>
        <begin position="155"/>
        <end position="226"/>
    </location>
</feature>
<dbReference type="Gene3D" id="3.30.1370.10">
    <property type="entry name" value="K Homology domain, type 1"/>
    <property type="match status" value="4"/>
</dbReference>
<organism evidence="7 8">
    <name type="scientific">Acrobeloides nanus</name>
    <dbReference type="NCBI Taxonomy" id="290746"/>
    <lineage>
        <taxon>Eukaryota</taxon>
        <taxon>Metazoa</taxon>
        <taxon>Ecdysozoa</taxon>
        <taxon>Nematoda</taxon>
        <taxon>Chromadorea</taxon>
        <taxon>Rhabditida</taxon>
        <taxon>Tylenchina</taxon>
        <taxon>Cephalobomorpha</taxon>
        <taxon>Cephaloboidea</taxon>
        <taxon>Cephalobidae</taxon>
        <taxon>Acrobeloides</taxon>
    </lineage>
</organism>
<feature type="compositionally biased region" description="Polar residues" evidence="5">
    <location>
        <begin position="22"/>
        <end position="31"/>
    </location>
</feature>
<feature type="compositionally biased region" description="Basic and acidic residues" evidence="5">
    <location>
        <begin position="32"/>
        <end position="46"/>
    </location>
</feature>
<keyword evidence="4" id="KW-0694">RNA-binding</keyword>
<evidence type="ECO:0000256" key="1">
    <source>
        <dbReference type="ARBA" id="ARBA00004123"/>
    </source>
</evidence>
<proteinExistence type="predicted"/>
<dbReference type="Pfam" id="PF09005">
    <property type="entry name" value="FUBP_C"/>
    <property type="match status" value="1"/>
</dbReference>
<feature type="region of interest" description="Disordered" evidence="5">
    <location>
        <begin position="20"/>
        <end position="46"/>
    </location>
</feature>
<dbReference type="InterPro" id="IPR004088">
    <property type="entry name" value="KH_dom_type_1"/>
</dbReference>
<evidence type="ECO:0000313" key="7">
    <source>
        <dbReference type="Proteomes" id="UP000887540"/>
    </source>
</evidence>
<evidence type="ECO:0000256" key="2">
    <source>
        <dbReference type="ARBA" id="ARBA00022737"/>
    </source>
</evidence>
<evidence type="ECO:0000313" key="8">
    <source>
        <dbReference type="WBParaSite" id="ACRNAN_Path_504.g1905.t1"/>
    </source>
</evidence>
<evidence type="ECO:0000259" key="6">
    <source>
        <dbReference type="SMART" id="SM00322"/>
    </source>
</evidence>
<dbReference type="InterPro" id="IPR004087">
    <property type="entry name" value="KH_dom"/>
</dbReference>
<keyword evidence="3" id="KW-0539">Nucleus</keyword>
<dbReference type="AlphaFoldDB" id="A0A914C7L2"/>
<dbReference type="WBParaSite" id="ACRNAN_Path_504.g1905.t1">
    <property type="protein sequence ID" value="ACRNAN_Path_504.g1905.t1"/>
    <property type="gene ID" value="ACRNAN_Path_504.g1905"/>
</dbReference>
<dbReference type="Pfam" id="PF00013">
    <property type="entry name" value="KH_1"/>
    <property type="match status" value="4"/>
</dbReference>
<dbReference type="SMART" id="SM00322">
    <property type="entry name" value="KH"/>
    <property type="match status" value="4"/>
</dbReference>
<dbReference type="SUPFAM" id="SSF54791">
    <property type="entry name" value="Eukaryotic type KH-domain (KH-domain type I)"/>
    <property type="match status" value="4"/>
</dbReference>
<keyword evidence="2" id="KW-0677">Repeat</keyword>
<feature type="domain" description="K Homology" evidence="6">
    <location>
        <begin position="247"/>
        <end position="318"/>
    </location>
</feature>
<dbReference type="GO" id="GO:0006355">
    <property type="term" value="P:regulation of DNA-templated transcription"/>
    <property type="evidence" value="ECO:0007669"/>
    <property type="project" value="InterPro"/>
</dbReference>
<evidence type="ECO:0000256" key="4">
    <source>
        <dbReference type="PROSITE-ProRule" id="PRU00117"/>
    </source>
</evidence>
<feature type="domain" description="K Homology" evidence="6">
    <location>
        <begin position="319"/>
        <end position="390"/>
    </location>
</feature>